<dbReference type="AlphaFoldDB" id="F4R8I5"/>
<accession>F4R8I5</accession>
<evidence type="ECO:0000313" key="3">
    <source>
        <dbReference type="Proteomes" id="UP000001072"/>
    </source>
</evidence>
<feature type="region of interest" description="Disordered" evidence="1">
    <location>
        <begin position="337"/>
        <end position="358"/>
    </location>
</feature>
<dbReference type="VEuPathDB" id="FungiDB:MELLADRAFT_102499"/>
<dbReference type="HOGENOM" id="CLU_568668_0_0_1"/>
<protein>
    <recommendedName>
        <fullName evidence="4">Retrotransposon gag domain-containing protein</fullName>
    </recommendedName>
</protein>
<gene>
    <name evidence="2" type="ORF">MELLADRAFT_102499</name>
</gene>
<dbReference type="InParanoid" id="F4R8I5"/>
<dbReference type="GeneID" id="18921693"/>
<name>F4R8I5_MELLP</name>
<dbReference type="Proteomes" id="UP000001072">
    <property type="component" value="Unassembled WGS sequence"/>
</dbReference>
<proteinExistence type="predicted"/>
<feature type="compositionally biased region" description="Basic and acidic residues" evidence="1">
    <location>
        <begin position="338"/>
        <end position="348"/>
    </location>
</feature>
<keyword evidence="3" id="KW-1185">Reference proteome</keyword>
<feature type="compositionally biased region" description="Basic and acidic residues" evidence="1">
    <location>
        <begin position="387"/>
        <end position="396"/>
    </location>
</feature>
<sequence length="480" mass="52794">MKNNPDTLEAQISDLHLRGSRDGTPVLETRARTTSVQPALLRVQDQSSVAKVVAVEPVGAGIEVNQDVSTYFDNFRTELEMRFCHPDVQHQVAFPWVSGAAKEILVKAVWDNKRQVSYDSLVAFFMNAFPATVDLNMVDQEMDNLRQNEGETIIAYWIRHQLVTQKADILKLPYNPVLTFKKRLIHGEVKKHVNNYIAMKKLDGITPQIQDVVAVAIERDQRPDIKHFARGAPCRDTASAMVSTSLHQNGNWKRRRSRMESSGGRGNGPDVICYNCNQRGHRFGSIERPTCGAPITSKTQAYFEKISKKPRVESNDPVASGINDSLSNAALFPSMFEEPTKSSSRDEPSGSDSLTVGEPAEIAEVLVLKDDVTKYSASYQAQSSNKGDSESVRNSEDDLNINPSDVSKDIESRALEHDSTSIQSSPLGVLGRETGEAVSISGVTENHSQTFMDDVGNLPASNSKIPGTGQPPGCVGQWHG</sequence>
<feature type="region of interest" description="Disordered" evidence="1">
    <location>
        <begin position="243"/>
        <end position="267"/>
    </location>
</feature>
<evidence type="ECO:0000256" key="1">
    <source>
        <dbReference type="SAM" id="MobiDB-lite"/>
    </source>
</evidence>
<feature type="region of interest" description="Disordered" evidence="1">
    <location>
        <begin position="378"/>
        <end position="406"/>
    </location>
</feature>
<reference evidence="3" key="1">
    <citation type="journal article" date="2011" name="Proc. Natl. Acad. Sci. U.S.A.">
        <title>Obligate biotrophy features unraveled by the genomic analysis of rust fungi.</title>
        <authorList>
            <person name="Duplessis S."/>
            <person name="Cuomo C.A."/>
            <person name="Lin Y.-C."/>
            <person name="Aerts A."/>
            <person name="Tisserant E."/>
            <person name="Veneault-Fourrey C."/>
            <person name="Joly D.L."/>
            <person name="Hacquard S."/>
            <person name="Amselem J."/>
            <person name="Cantarel B.L."/>
            <person name="Chiu R."/>
            <person name="Coutinho P.M."/>
            <person name="Feau N."/>
            <person name="Field M."/>
            <person name="Frey P."/>
            <person name="Gelhaye E."/>
            <person name="Goldberg J."/>
            <person name="Grabherr M.G."/>
            <person name="Kodira C.D."/>
            <person name="Kohler A."/>
            <person name="Kuees U."/>
            <person name="Lindquist E.A."/>
            <person name="Lucas S.M."/>
            <person name="Mago R."/>
            <person name="Mauceli E."/>
            <person name="Morin E."/>
            <person name="Murat C."/>
            <person name="Pangilinan J.L."/>
            <person name="Park R."/>
            <person name="Pearson M."/>
            <person name="Quesneville H."/>
            <person name="Rouhier N."/>
            <person name="Sakthikumar S."/>
            <person name="Salamov A.A."/>
            <person name="Schmutz J."/>
            <person name="Selles B."/>
            <person name="Shapiro H."/>
            <person name="Tanguay P."/>
            <person name="Tuskan G.A."/>
            <person name="Henrissat B."/>
            <person name="Van de Peer Y."/>
            <person name="Rouze P."/>
            <person name="Ellis J.G."/>
            <person name="Dodds P.N."/>
            <person name="Schein J.E."/>
            <person name="Zhong S."/>
            <person name="Hamelin R.C."/>
            <person name="Grigoriev I.V."/>
            <person name="Szabo L.J."/>
            <person name="Martin F."/>
        </authorList>
    </citation>
    <scope>NUCLEOTIDE SEQUENCE [LARGE SCALE GENOMIC DNA]</scope>
    <source>
        <strain evidence="3">98AG31 / pathotype 3-4-7</strain>
    </source>
</reference>
<dbReference type="EMBL" id="GL883092">
    <property type="protein sequence ID" value="EGG11486.1"/>
    <property type="molecule type" value="Genomic_DNA"/>
</dbReference>
<dbReference type="OrthoDB" id="10594687at2759"/>
<feature type="compositionally biased region" description="Polar residues" evidence="1">
    <location>
        <begin position="441"/>
        <end position="451"/>
    </location>
</feature>
<dbReference type="RefSeq" id="XP_007405121.1">
    <property type="nucleotide sequence ID" value="XM_007405059.1"/>
</dbReference>
<feature type="region of interest" description="Disordered" evidence="1">
    <location>
        <begin position="441"/>
        <end position="480"/>
    </location>
</feature>
<evidence type="ECO:0008006" key="4">
    <source>
        <dbReference type="Google" id="ProtNLM"/>
    </source>
</evidence>
<organism evidence="3">
    <name type="scientific">Melampsora larici-populina (strain 98AG31 / pathotype 3-4-7)</name>
    <name type="common">Poplar leaf rust fungus</name>
    <dbReference type="NCBI Taxonomy" id="747676"/>
    <lineage>
        <taxon>Eukaryota</taxon>
        <taxon>Fungi</taxon>
        <taxon>Dikarya</taxon>
        <taxon>Basidiomycota</taxon>
        <taxon>Pucciniomycotina</taxon>
        <taxon>Pucciniomycetes</taxon>
        <taxon>Pucciniales</taxon>
        <taxon>Melampsoraceae</taxon>
        <taxon>Melampsora</taxon>
    </lineage>
</organism>
<evidence type="ECO:0000313" key="2">
    <source>
        <dbReference type="EMBL" id="EGG11486.1"/>
    </source>
</evidence>
<dbReference type="KEGG" id="mlr:MELLADRAFT_102499"/>